<accession>A0A438CPF7</accession>
<evidence type="ECO:0000256" key="1">
    <source>
        <dbReference type="SAM" id="MobiDB-lite"/>
    </source>
</evidence>
<evidence type="ECO:0000313" key="3">
    <source>
        <dbReference type="Proteomes" id="UP000288805"/>
    </source>
</evidence>
<dbReference type="Proteomes" id="UP000288805">
    <property type="component" value="Unassembled WGS sequence"/>
</dbReference>
<dbReference type="PANTHER" id="PTHR33116">
    <property type="entry name" value="REVERSE TRANSCRIPTASE ZINC-BINDING DOMAIN-CONTAINING PROTEIN-RELATED-RELATED"/>
    <property type="match status" value="1"/>
</dbReference>
<reference evidence="2 3" key="1">
    <citation type="journal article" date="2018" name="PLoS Genet.">
        <title>Population sequencing reveals clonal diversity and ancestral inbreeding in the grapevine cultivar Chardonnay.</title>
        <authorList>
            <person name="Roach M.J."/>
            <person name="Johnson D.L."/>
            <person name="Bohlmann J."/>
            <person name="van Vuuren H.J."/>
            <person name="Jones S.J."/>
            <person name="Pretorius I.S."/>
            <person name="Schmidt S.A."/>
            <person name="Borneman A.R."/>
        </authorList>
    </citation>
    <scope>NUCLEOTIDE SEQUENCE [LARGE SCALE GENOMIC DNA]</scope>
    <source>
        <strain evidence="3">cv. Chardonnay</strain>
        <tissue evidence="2">Leaf</tissue>
    </source>
</reference>
<evidence type="ECO:0000313" key="2">
    <source>
        <dbReference type="EMBL" id="RVW25094.1"/>
    </source>
</evidence>
<organism evidence="2 3">
    <name type="scientific">Vitis vinifera</name>
    <name type="common">Grape</name>
    <dbReference type="NCBI Taxonomy" id="29760"/>
    <lineage>
        <taxon>Eukaryota</taxon>
        <taxon>Viridiplantae</taxon>
        <taxon>Streptophyta</taxon>
        <taxon>Embryophyta</taxon>
        <taxon>Tracheophyta</taxon>
        <taxon>Spermatophyta</taxon>
        <taxon>Magnoliopsida</taxon>
        <taxon>eudicotyledons</taxon>
        <taxon>Gunneridae</taxon>
        <taxon>Pentapetalae</taxon>
        <taxon>rosids</taxon>
        <taxon>Vitales</taxon>
        <taxon>Vitaceae</taxon>
        <taxon>Viteae</taxon>
        <taxon>Vitis</taxon>
    </lineage>
</organism>
<comment type="caution">
    <text evidence="2">The sequence shown here is derived from an EMBL/GenBank/DDBJ whole genome shotgun (WGS) entry which is preliminary data.</text>
</comment>
<name>A0A438CPF7_VITVI</name>
<dbReference type="PANTHER" id="PTHR33116:SF78">
    <property type="entry name" value="OS12G0587133 PROTEIN"/>
    <property type="match status" value="1"/>
</dbReference>
<gene>
    <name evidence="2" type="primary">VvCHDh000004_1212</name>
    <name evidence="2" type="ORF">CK203_113754</name>
</gene>
<proteinExistence type="predicted"/>
<dbReference type="EMBL" id="QGNW01002136">
    <property type="protein sequence ID" value="RVW25094.1"/>
    <property type="molecule type" value="Genomic_DNA"/>
</dbReference>
<protein>
    <submittedName>
        <fullName evidence="2">Putative ribonuclease H protein</fullName>
    </submittedName>
</protein>
<dbReference type="AlphaFoldDB" id="A0A438CPF7"/>
<sequence>MERLRVSSKAQGIEARAVDGGFMFGCKVKGRNGEGVQISHLLFADDTLVFCQASQDQLTYLSWLLMWFEVVSGLRINLEKSELIPVGRVENIDDIALDFGCRVGSLSSTYLGLPLGAPFKTVSVWDGVEERFRKRLAMWKRQYLSKWGRATLIRSTLSNLPIYFMSLLKLPSSVRRRLEQIQRDFLCGGGNLERKPHLALLSKWNWRFANERDALWNQVIRRKYGEDRGDWSSREVREAHGSLGGGCLGSLGRGGWSPYFSRALNDWEVEEAERFLEHLHGKRALGDVEDMVVWTETKSGKFSAKSLYLALEADCPVCFLLAVFGIDLLSHPTQCAFPPQTASSSTMDACSDTLNWMQIRGSFRDHSVEILHYFCELARSYCFGHEAKFLAFLESLKKTCLVCPLKLNRVQVPSLDQSSNSSKPTLQIQSLETEHKRPEAPNFNVYSRRKRSTIPAHTPIFETITDKLHCTLRSLSEVLYQTYKMALIYSRSSLEVQHATTAAFEIPFEPPSIVSLLLINLKQLFTASDMAGPCTSFSNNLGPAIDTNILAVMEGLKLAKVEGLSNLLLERDSATVLYRENKERSSRRMFILLKSWGS</sequence>
<feature type="compositionally biased region" description="Polar residues" evidence="1">
    <location>
        <begin position="415"/>
        <end position="431"/>
    </location>
</feature>
<feature type="region of interest" description="Disordered" evidence="1">
    <location>
        <begin position="415"/>
        <end position="440"/>
    </location>
</feature>